<feature type="domain" description="HD" evidence="6">
    <location>
        <begin position="54"/>
        <end position="153"/>
    </location>
</feature>
<dbReference type="FunFam" id="3.30.460.10:FF:000001">
    <property type="entry name" value="GTP pyrophosphokinase RelA"/>
    <property type="match status" value="1"/>
</dbReference>
<evidence type="ECO:0000256" key="1">
    <source>
        <dbReference type="ARBA" id="ARBA00004976"/>
    </source>
</evidence>
<evidence type="ECO:0000313" key="9">
    <source>
        <dbReference type="Proteomes" id="UP000824209"/>
    </source>
</evidence>
<dbReference type="InterPro" id="IPR002912">
    <property type="entry name" value="ACT_dom"/>
</dbReference>
<dbReference type="Gene3D" id="3.30.70.260">
    <property type="match status" value="1"/>
</dbReference>
<dbReference type="EC" id="2.7.6.5" evidence="2"/>
<dbReference type="Proteomes" id="UP000824209">
    <property type="component" value="Unassembled WGS sequence"/>
</dbReference>
<dbReference type="CDD" id="cd05399">
    <property type="entry name" value="NT_Rel-Spo_like"/>
    <property type="match status" value="1"/>
</dbReference>
<dbReference type="Pfam" id="PF04607">
    <property type="entry name" value="RelA_SpoT"/>
    <property type="match status" value="1"/>
</dbReference>
<evidence type="ECO:0000256" key="4">
    <source>
        <dbReference type="RuleBase" id="RU003847"/>
    </source>
</evidence>
<dbReference type="GO" id="GO:0005886">
    <property type="term" value="C:plasma membrane"/>
    <property type="evidence" value="ECO:0007669"/>
    <property type="project" value="TreeGrafter"/>
</dbReference>
<dbReference type="SMART" id="SM00954">
    <property type="entry name" value="RelA_SpoT"/>
    <property type="match status" value="1"/>
</dbReference>
<dbReference type="InterPro" id="IPR043519">
    <property type="entry name" value="NT_sf"/>
</dbReference>
<dbReference type="InterPro" id="IPR045865">
    <property type="entry name" value="ACT-like_dom_sf"/>
</dbReference>
<dbReference type="InterPro" id="IPR012676">
    <property type="entry name" value="TGS-like"/>
</dbReference>
<dbReference type="GO" id="GO:0015969">
    <property type="term" value="P:guanosine tetraphosphate metabolic process"/>
    <property type="evidence" value="ECO:0007669"/>
    <property type="project" value="InterPro"/>
</dbReference>
<comment type="caution">
    <text evidence="8">The sequence shown here is derived from an EMBL/GenBank/DDBJ whole genome shotgun (WGS) entry which is preliminary data.</text>
</comment>
<dbReference type="InterPro" id="IPR007685">
    <property type="entry name" value="RelA_SpoT"/>
</dbReference>
<dbReference type="Gene3D" id="1.10.3210.10">
    <property type="entry name" value="Hypothetical protein af1432"/>
    <property type="match status" value="1"/>
</dbReference>
<reference evidence="8" key="2">
    <citation type="submission" date="2021-04" db="EMBL/GenBank/DDBJ databases">
        <authorList>
            <person name="Gilroy R."/>
        </authorList>
    </citation>
    <scope>NUCLEOTIDE SEQUENCE</scope>
    <source>
        <strain evidence="8">ChiBcec8-14828</strain>
    </source>
</reference>
<dbReference type="Gene3D" id="3.10.20.30">
    <property type="match status" value="1"/>
</dbReference>
<dbReference type="InterPro" id="IPR004095">
    <property type="entry name" value="TGS"/>
</dbReference>
<dbReference type="InterPro" id="IPR033655">
    <property type="entry name" value="TGS_RelA/SpoT"/>
</dbReference>
<dbReference type="Pfam" id="PF02824">
    <property type="entry name" value="TGS"/>
    <property type="match status" value="1"/>
</dbReference>
<evidence type="ECO:0000259" key="5">
    <source>
        <dbReference type="PROSITE" id="PS51671"/>
    </source>
</evidence>
<dbReference type="SUPFAM" id="SSF109604">
    <property type="entry name" value="HD-domain/PDEase-like"/>
    <property type="match status" value="1"/>
</dbReference>
<dbReference type="Pfam" id="PF19296">
    <property type="entry name" value="RelA_AH_RIS"/>
    <property type="match status" value="1"/>
</dbReference>
<dbReference type="InterPro" id="IPR003607">
    <property type="entry name" value="HD/PDEase_dom"/>
</dbReference>
<accession>A0A9D2M3S1</accession>
<feature type="domain" description="TGS" evidence="7">
    <location>
        <begin position="394"/>
        <end position="455"/>
    </location>
</feature>
<dbReference type="SUPFAM" id="SSF81301">
    <property type="entry name" value="Nucleotidyltransferase"/>
    <property type="match status" value="1"/>
</dbReference>
<dbReference type="NCBIfam" id="TIGR00691">
    <property type="entry name" value="spoT_relA"/>
    <property type="match status" value="1"/>
</dbReference>
<dbReference type="EMBL" id="DWYA01000058">
    <property type="protein sequence ID" value="HJB40096.1"/>
    <property type="molecule type" value="Genomic_DNA"/>
</dbReference>
<dbReference type="Pfam" id="PF13291">
    <property type="entry name" value="ACT_4"/>
    <property type="match status" value="1"/>
</dbReference>
<sequence>MIYADRKETVKTYDDLLHSIQESGRQYDLEKIEKAYRMAKKSHGDQRRLSGELYISHPLAVACLVADLGLDTDSIVAALLHDVVEDTTVSLETLKSEFGGDVALLVDGVTKLTRIKFSSVEEQQAENLRKMLMAMSNDVRVMLIKLCDRLHNMRTGDAWPEKKRLFKAQETMEVYAPIAHRLGVSNIKEELEDRSIYYLDPFAYKSICSHLEKNEDAESFIGGIADKIGERLKENGLEKFYIKKRVKSVYGIYRKMYQQNRDFEEIYDVYAVRIILDTVGECYNALGIIHDMYHPIPSRFKDYISTPKPNGYQSLHTTVIGHEGIAFEVQIRTWEMDHTAEYGVAAHWKYKAGVTAKDKIDDRVAWVRQLLESQRETDDAGDLLHDIKSELLPEEVFAFTPKGDVINLPAGATVIDFAYAIHSAVGNRMIGAKVNSRMTPIDHKVATGEIIEIIMGPKGKGPSRDWLNIVRTGEAKNKIRNWFKKERKEENMAEGKAALEKELRRNLINIPADRYDEFMRDMARRQRMNSVDEMYAALGYGGLQMSRLMMKIKEEYAKLDKAPAPPAEVKVPEKTEKASGGVIVEGIDNCLTKFAKCCNPLPGDAIVGFVTRGFGVSIHKADCINAKMGLEGEDAPRWVRAHWAENVKESFTSSLEISAIDREGLMMDITVLIADMRLPCYSMQARRLNDGRAAVSLTIGINNTEHLNSVITKMRKVEGVTSVQRV</sequence>
<name>A0A9D2M3S1_9FIRM</name>
<comment type="catalytic activity">
    <reaction evidence="3">
        <text>GTP + ATP = guanosine 3'-diphosphate 5'-triphosphate + AMP</text>
        <dbReference type="Rhea" id="RHEA:22088"/>
        <dbReference type="ChEBI" id="CHEBI:30616"/>
        <dbReference type="ChEBI" id="CHEBI:37565"/>
        <dbReference type="ChEBI" id="CHEBI:142410"/>
        <dbReference type="ChEBI" id="CHEBI:456215"/>
        <dbReference type="EC" id="2.7.6.5"/>
    </reaction>
</comment>
<feature type="domain" description="ACT" evidence="5">
    <location>
        <begin position="654"/>
        <end position="726"/>
    </location>
</feature>
<dbReference type="Gene3D" id="3.30.460.10">
    <property type="entry name" value="Beta Polymerase, domain 2"/>
    <property type="match status" value="1"/>
</dbReference>
<evidence type="ECO:0000259" key="6">
    <source>
        <dbReference type="PROSITE" id="PS51831"/>
    </source>
</evidence>
<dbReference type="Pfam" id="PF13328">
    <property type="entry name" value="HD_4"/>
    <property type="match status" value="1"/>
</dbReference>
<dbReference type="PANTHER" id="PTHR21262:SF31">
    <property type="entry name" value="GTP PYROPHOSPHOKINASE"/>
    <property type="match status" value="1"/>
</dbReference>
<dbReference type="InterPro" id="IPR006674">
    <property type="entry name" value="HD_domain"/>
</dbReference>
<reference evidence="8" key="1">
    <citation type="journal article" date="2021" name="PeerJ">
        <title>Extensive microbial diversity within the chicken gut microbiome revealed by metagenomics and culture.</title>
        <authorList>
            <person name="Gilroy R."/>
            <person name="Ravi A."/>
            <person name="Getino M."/>
            <person name="Pursley I."/>
            <person name="Horton D.L."/>
            <person name="Alikhan N.F."/>
            <person name="Baker D."/>
            <person name="Gharbi K."/>
            <person name="Hall N."/>
            <person name="Watson M."/>
            <person name="Adriaenssens E.M."/>
            <person name="Foster-Nyarko E."/>
            <person name="Jarju S."/>
            <person name="Secka A."/>
            <person name="Antonio M."/>
            <person name="Oren A."/>
            <person name="Chaudhuri R.R."/>
            <person name="La Ragione R."/>
            <person name="Hildebrand F."/>
            <person name="Pallen M.J."/>
        </authorList>
    </citation>
    <scope>NUCLEOTIDE SEQUENCE</scope>
    <source>
        <strain evidence="8">ChiBcec8-14828</strain>
    </source>
</reference>
<protein>
    <recommendedName>
        <fullName evidence="2">GTP diphosphokinase</fullName>
        <ecNumber evidence="2">2.7.6.5</ecNumber>
    </recommendedName>
</protein>
<evidence type="ECO:0000256" key="3">
    <source>
        <dbReference type="ARBA" id="ARBA00048244"/>
    </source>
</evidence>
<dbReference type="CDD" id="cd01668">
    <property type="entry name" value="TGS_RSH"/>
    <property type="match status" value="1"/>
</dbReference>
<dbReference type="SUPFAM" id="SSF55021">
    <property type="entry name" value="ACT-like"/>
    <property type="match status" value="1"/>
</dbReference>
<dbReference type="SMART" id="SM00471">
    <property type="entry name" value="HDc"/>
    <property type="match status" value="1"/>
</dbReference>
<evidence type="ECO:0000256" key="2">
    <source>
        <dbReference type="ARBA" id="ARBA00013251"/>
    </source>
</evidence>
<dbReference type="PROSITE" id="PS51880">
    <property type="entry name" value="TGS"/>
    <property type="match status" value="1"/>
</dbReference>
<dbReference type="InterPro" id="IPR012675">
    <property type="entry name" value="Beta-grasp_dom_sf"/>
</dbReference>
<comment type="similarity">
    <text evidence="4">Belongs to the relA/spoT family.</text>
</comment>
<dbReference type="SUPFAM" id="SSF81271">
    <property type="entry name" value="TGS-like"/>
    <property type="match status" value="1"/>
</dbReference>
<proteinExistence type="inferred from homology"/>
<comment type="pathway">
    <text evidence="1">Purine metabolism; ppGpp biosynthesis; ppGpp from GTP: step 1/2.</text>
</comment>
<organism evidence="8 9">
    <name type="scientific">Candidatus Ruthenibacterium avium</name>
    <dbReference type="NCBI Taxonomy" id="2838751"/>
    <lineage>
        <taxon>Bacteria</taxon>
        <taxon>Bacillati</taxon>
        <taxon>Bacillota</taxon>
        <taxon>Clostridia</taxon>
        <taxon>Eubacteriales</taxon>
        <taxon>Oscillospiraceae</taxon>
        <taxon>Ruthenibacterium</taxon>
    </lineage>
</organism>
<dbReference type="PROSITE" id="PS51671">
    <property type="entry name" value="ACT"/>
    <property type="match status" value="1"/>
</dbReference>
<evidence type="ECO:0000259" key="7">
    <source>
        <dbReference type="PROSITE" id="PS51880"/>
    </source>
</evidence>
<gene>
    <name evidence="8" type="ORF">H9943_06835</name>
</gene>
<dbReference type="FunFam" id="1.10.3210.10:FF:000001">
    <property type="entry name" value="GTP pyrophosphokinase RelA"/>
    <property type="match status" value="1"/>
</dbReference>
<dbReference type="InterPro" id="IPR004811">
    <property type="entry name" value="RelA/Spo_fam"/>
</dbReference>
<dbReference type="AlphaFoldDB" id="A0A9D2M3S1"/>
<dbReference type="PANTHER" id="PTHR21262">
    <property type="entry name" value="GUANOSINE-3',5'-BIS DIPHOSPHATE 3'-PYROPHOSPHOHYDROLASE"/>
    <property type="match status" value="1"/>
</dbReference>
<dbReference type="PROSITE" id="PS51831">
    <property type="entry name" value="HD"/>
    <property type="match status" value="1"/>
</dbReference>
<dbReference type="GO" id="GO:0008728">
    <property type="term" value="F:GTP diphosphokinase activity"/>
    <property type="evidence" value="ECO:0007669"/>
    <property type="project" value="UniProtKB-EC"/>
</dbReference>
<dbReference type="CDD" id="cd04876">
    <property type="entry name" value="ACT_RelA-SpoT"/>
    <property type="match status" value="1"/>
</dbReference>
<dbReference type="InterPro" id="IPR045600">
    <property type="entry name" value="RelA/SpoT_AH_RIS"/>
</dbReference>
<evidence type="ECO:0000313" key="8">
    <source>
        <dbReference type="EMBL" id="HJB40096.1"/>
    </source>
</evidence>
<comment type="function">
    <text evidence="4">In eubacteria ppGpp (guanosine 3'-diphosphate 5'-diphosphate) is a mediator of the stringent response that coordinates a variety of cellular activities in response to changes in nutritional abundance.</text>
</comment>
<dbReference type="CDD" id="cd00077">
    <property type="entry name" value="HDc"/>
    <property type="match status" value="1"/>
</dbReference>
<dbReference type="FunFam" id="3.10.20.30:FF:000002">
    <property type="entry name" value="GTP pyrophosphokinase (RelA/SpoT)"/>
    <property type="match status" value="1"/>
</dbReference>